<evidence type="ECO:0000313" key="9">
    <source>
        <dbReference type="EMBL" id="RZF42836.1"/>
    </source>
</evidence>
<dbReference type="PANTHER" id="PTHR31954">
    <property type="entry name" value="CILIA- AND FLAGELLA-ASSOCIATED PROTEIN 157"/>
    <property type="match status" value="1"/>
</dbReference>
<feature type="compositionally biased region" description="Basic and acidic residues" evidence="8">
    <location>
        <begin position="450"/>
        <end position="461"/>
    </location>
</feature>
<evidence type="ECO:0000313" key="10">
    <source>
        <dbReference type="Proteomes" id="UP000291343"/>
    </source>
</evidence>
<comment type="caution">
    <text evidence="9">The sequence shown here is derived from an EMBL/GenBank/DDBJ whole genome shotgun (WGS) entry which is preliminary data.</text>
</comment>
<dbReference type="GO" id="GO:0008017">
    <property type="term" value="F:microtubule binding"/>
    <property type="evidence" value="ECO:0007669"/>
    <property type="project" value="TreeGrafter"/>
</dbReference>
<evidence type="ECO:0000256" key="7">
    <source>
        <dbReference type="SAM" id="Coils"/>
    </source>
</evidence>
<sequence>MSRVSERRNTEKSEKLRLEEVDREFYEAQNRDLTQKLERLKAHCTEVEEEYEETKRALQKLEEDSSDIIAYLKRTLQEKADEIGELQERLTALQQARDTEKAMFLERIRNMENDFKTMHEQLTSEIKLLNGKLNSLEEFRSQREELMNKFLTQEEAMEEQEKRHKQTLYEVERKFIIAKDELKKDMESKLLQLSLDFQNATQMRIAATTQRVIRENVAVNNELASLMESWRKLTDEVTVLKDKDKLMRLEIELQQEEKLQILKKNKIQEKVIQKMTHQYEDLESKHEKMMEFQERCETLEAQLQETQLSMEKEKEKSDKTAEMLKEMKNEQVAYNKKLQDAYTETDRLFGILRSAAKAVMEAIIVEEAPTEDEAFNLSKRQTLLSALLEMFNKAGMPFLGRISGLEPSIFSISVTDDDLTRQIYEMGNLGIIGRREESISLDSGPASLTDFKHLDFQKPDGQKSPTTSETSQKSTQA</sequence>
<dbReference type="FunCoup" id="A0A482XAR5">
    <property type="interactions" value="79"/>
</dbReference>
<evidence type="ECO:0000256" key="8">
    <source>
        <dbReference type="SAM" id="MobiDB-lite"/>
    </source>
</evidence>
<dbReference type="OrthoDB" id="166611at2759"/>
<dbReference type="Proteomes" id="UP000291343">
    <property type="component" value="Unassembled WGS sequence"/>
</dbReference>
<dbReference type="GO" id="GO:0036064">
    <property type="term" value="C:ciliary basal body"/>
    <property type="evidence" value="ECO:0007669"/>
    <property type="project" value="TreeGrafter"/>
</dbReference>
<evidence type="ECO:0000256" key="4">
    <source>
        <dbReference type="ARBA" id="ARBA00023054"/>
    </source>
</evidence>
<keyword evidence="5" id="KW-0969">Cilium</keyword>
<keyword evidence="10" id="KW-1185">Reference proteome</keyword>
<comment type="similarity">
    <text evidence="2">Belongs to the CFAP157 family.</text>
</comment>
<evidence type="ECO:0000256" key="5">
    <source>
        <dbReference type="ARBA" id="ARBA00023069"/>
    </source>
</evidence>
<dbReference type="EMBL" id="QKKF02013937">
    <property type="protein sequence ID" value="RZF42836.1"/>
    <property type="molecule type" value="Genomic_DNA"/>
</dbReference>
<evidence type="ECO:0000256" key="1">
    <source>
        <dbReference type="ARBA" id="ARBA00004138"/>
    </source>
</evidence>
<reference evidence="9 10" key="1">
    <citation type="journal article" date="2017" name="Gigascience">
        <title>Genome sequence of the small brown planthopper, Laodelphax striatellus.</title>
        <authorList>
            <person name="Zhu J."/>
            <person name="Jiang F."/>
            <person name="Wang X."/>
            <person name="Yang P."/>
            <person name="Bao Y."/>
            <person name="Zhao W."/>
            <person name="Wang W."/>
            <person name="Lu H."/>
            <person name="Wang Q."/>
            <person name="Cui N."/>
            <person name="Li J."/>
            <person name="Chen X."/>
            <person name="Luo L."/>
            <person name="Yu J."/>
            <person name="Kang L."/>
            <person name="Cui F."/>
        </authorList>
    </citation>
    <scope>NUCLEOTIDE SEQUENCE [LARGE SCALE GENOMIC DNA]</scope>
    <source>
        <strain evidence="9">Lst14</strain>
    </source>
</reference>
<feature type="compositionally biased region" description="Polar residues" evidence="8">
    <location>
        <begin position="463"/>
        <end position="477"/>
    </location>
</feature>
<protein>
    <recommendedName>
        <fullName evidence="3">Cilia- and flagella-associated protein 157</fullName>
    </recommendedName>
</protein>
<dbReference type="InterPro" id="IPR038844">
    <property type="entry name" value="CFAP157"/>
</dbReference>
<evidence type="ECO:0000256" key="6">
    <source>
        <dbReference type="ARBA" id="ARBA00023273"/>
    </source>
</evidence>
<accession>A0A482XAR5</accession>
<feature type="coiled-coil region" evidence="7">
    <location>
        <begin position="16"/>
        <end position="163"/>
    </location>
</feature>
<dbReference type="InParanoid" id="A0A482XAR5"/>
<dbReference type="PANTHER" id="PTHR31954:SF1">
    <property type="entry name" value="CILIA- AND FLAGELLA-ASSOCIATED PROTEIN 157"/>
    <property type="match status" value="1"/>
</dbReference>
<keyword evidence="4 7" id="KW-0175">Coiled coil</keyword>
<feature type="region of interest" description="Disordered" evidence="8">
    <location>
        <begin position="443"/>
        <end position="477"/>
    </location>
</feature>
<feature type="coiled-coil region" evidence="7">
    <location>
        <begin position="239"/>
        <end position="344"/>
    </location>
</feature>
<gene>
    <name evidence="9" type="ORF">LSTR_LSTR003660</name>
</gene>
<comment type="subcellular location">
    <subcellularLocation>
        <location evidence="1">Cell projection</location>
        <location evidence="1">Cilium</location>
    </subcellularLocation>
</comment>
<keyword evidence="6" id="KW-0966">Cell projection</keyword>
<name>A0A482XAR5_LAOST</name>
<organism evidence="9 10">
    <name type="scientific">Laodelphax striatellus</name>
    <name type="common">Small brown planthopper</name>
    <name type="synonym">Delphax striatella</name>
    <dbReference type="NCBI Taxonomy" id="195883"/>
    <lineage>
        <taxon>Eukaryota</taxon>
        <taxon>Metazoa</taxon>
        <taxon>Ecdysozoa</taxon>
        <taxon>Arthropoda</taxon>
        <taxon>Hexapoda</taxon>
        <taxon>Insecta</taxon>
        <taxon>Pterygota</taxon>
        <taxon>Neoptera</taxon>
        <taxon>Paraneoptera</taxon>
        <taxon>Hemiptera</taxon>
        <taxon>Auchenorrhyncha</taxon>
        <taxon>Fulgoroidea</taxon>
        <taxon>Delphacidae</taxon>
        <taxon>Criomorphinae</taxon>
        <taxon>Laodelphax</taxon>
    </lineage>
</organism>
<dbReference type="AlphaFoldDB" id="A0A482XAR5"/>
<dbReference type="STRING" id="195883.A0A482XAR5"/>
<proteinExistence type="inferred from homology"/>
<evidence type="ECO:0000256" key="3">
    <source>
        <dbReference type="ARBA" id="ARBA00014087"/>
    </source>
</evidence>
<dbReference type="SMR" id="A0A482XAR5"/>
<evidence type="ECO:0000256" key="2">
    <source>
        <dbReference type="ARBA" id="ARBA00010841"/>
    </source>
</evidence>